<dbReference type="PANTHER" id="PTHR43747">
    <property type="entry name" value="FAD-BINDING PROTEIN"/>
    <property type="match status" value="1"/>
</dbReference>
<name>A0A512DNK3_9PROT</name>
<dbReference type="EMBL" id="BJYZ01000009">
    <property type="protein sequence ID" value="GEO38051.1"/>
    <property type="molecule type" value="Genomic_DNA"/>
</dbReference>
<dbReference type="SUPFAM" id="SSF51905">
    <property type="entry name" value="FAD/NAD(P)-binding domain"/>
    <property type="match status" value="1"/>
</dbReference>
<proteinExistence type="predicted"/>
<dbReference type="AlphaFoldDB" id="A0A512DNK3"/>
<evidence type="ECO:0000313" key="2">
    <source>
        <dbReference type="EMBL" id="GEO38051.1"/>
    </source>
</evidence>
<dbReference type="Pfam" id="PF01494">
    <property type="entry name" value="FAD_binding_3"/>
    <property type="match status" value="1"/>
</dbReference>
<dbReference type="GO" id="GO:0071949">
    <property type="term" value="F:FAD binding"/>
    <property type="evidence" value="ECO:0007669"/>
    <property type="project" value="InterPro"/>
</dbReference>
<dbReference type="InterPro" id="IPR050816">
    <property type="entry name" value="Flavin-dep_Halogenase_NPB"/>
</dbReference>
<comment type="caution">
    <text evidence="2">The sequence shown here is derived from an EMBL/GenBank/DDBJ whole genome shotgun (WGS) entry which is preliminary data.</text>
</comment>
<protein>
    <recommendedName>
        <fullName evidence="1">FAD-binding domain-containing protein</fullName>
    </recommendedName>
</protein>
<feature type="domain" description="FAD-binding" evidence="1">
    <location>
        <begin position="8"/>
        <end position="328"/>
    </location>
</feature>
<dbReference type="OrthoDB" id="9799983at2"/>
<dbReference type="Gene3D" id="3.50.50.60">
    <property type="entry name" value="FAD/NAD(P)-binding domain"/>
    <property type="match status" value="1"/>
</dbReference>
<evidence type="ECO:0000313" key="3">
    <source>
        <dbReference type="Proteomes" id="UP000321523"/>
    </source>
</evidence>
<keyword evidence="3" id="KW-1185">Reference proteome</keyword>
<evidence type="ECO:0000259" key="1">
    <source>
        <dbReference type="Pfam" id="PF01494"/>
    </source>
</evidence>
<dbReference type="PRINTS" id="PR00420">
    <property type="entry name" value="RNGMNOXGNASE"/>
</dbReference>
<dbReference type="InterPro" id="IPR002938">
    <property type="entry name" value="FAD-bd"/>
</dbReference>
<dbReference type="RefSeq" id="WP_044428815.1">
    <property type="nucleotide sequence ID" value="NZ_BJYZ01000009.1"/>
</dbReference>
<dbReference type="Proteomes" id="UP000321523">
    <property type="component" value="Unassembled WGS sequence"/>
</dbReference>
<organism evidence="2 3">
    <name type="scientific">Skermanella aerolata</name>
    <dbReference type="NCBI Taxonomy" id="393310"/>
    <lineage>
        <taxon>Bacteria</taxon>
        <taxon>Pseudomonadati</taxon>
        <taxon>Pseudomonadota</taxon>
        <taxon>Alphaproteobacteria</taxon>
        <taxon>Rhodospirillales</taxon>
        <taxon>Azospirillaceae</taxon>
        <taxon>Skermanella</taxon>
    </lineage>
</organism>
<gene>
    <name evidence="2" type="ORF">SAE02_21990</name>
</gene>
<dbReference type="PANTHER" id="PTHR43747:SF1">
    <property type="entry name" value="SLR1998 PROTEIN"/>
    <property type="match status" value="1"/>
</dbReference>
<dbReference type="Gene3D" id="3.30.9.100">
    <property type="match status" value="1"/>
</dbReference>
<reference evidence="2 3" key="1">
    <citation type="submission" date="2019-07" db="EMBL/GenBank/DDBJ databases">
        <title>Whole genome shotgun sequence of Skermanella aerolata NBRC 106429.</title>
        <authorList>
            <person name="Hosoyama A."/>
            <person name="Uohara A."/>
            <person name="Ohji S."/>
            <person name="Ichikawa N."/>
        </authorList>
    </citation>
    <scope>NUCLEOTIDE SEQUENCE [LARGE SCALE GENOMIC DNA]</scope>
    <source>
        <strain evidence="2 3">NBRC 106429</strain>
    </source>
</reference>
<dbReference type="InterPro" id="IPR036188">
    <property type="entry name" value="FAD/NAD-bd_sf"/>
</dbReference>
<accession>A0A512DNK3</accession>
<sequence length="376" mass="40506">MTTHHDRTVAILGGGPAGCATALALHRQGIRDVLVIEAGTHEVRRIGESIPPDTGLMFRTLGIWDDFVAEGHEPCLGSRSAWGDNRLGYNDYLYNPHGQGWHLDRRRFDAFLLSRSDGLGMGVLSGTSFDKAEPMPGGGYRLRLVGGDGAVTALTARFVVDATGARGLFAHQRGAGRRRLDQMVVAAGFFHVPDGSRGSHLTLLEAVEYGWWYAARLPAGEHVAALATDAALLKEGGLDQPLAWMERLATTRHVAGDVAGAVLMPDTLRVWPTPSFLLDCPAGADWLAVGDAASTYDPLSSQGIHKAFVDAMAAAAAVAGLIERGEAVETSGYAEGIAARFGDYAGNRNYFYDLEARWPDAPFWRHRRERTKLGDA</sequence>